<dbReference type="Pfam" id="PF13289">
    <property type="entry name" value="SIR2_2"/>
    <property type="match status" value="1"/>
</dbReference>
<comment type="caution">
    <text evidence="1">The sequence shown here is derived from an EMBL/GenBank/DDBJ whole genome shotgun (WGS) entry which is preliminary data.</text>
</comment>
<organism evidence="1 2">
    <name type="scientific">Fusobacterium nucleatum subsp. polymorphum</name>
    <name type="common">Fusobacterium polymorphum</name>
    <dbReference type="NCBI Taxonomy" id="76857"/>
    <lineage>
        <taxon>Bacteria</taxon>
        <taxon>Fusobacteriati</taxon>
        <taxon>Fusobacteriota</taxon>
        <taxon>Fusobacteriia</taxon>
        <taxon>Fusobacteriales</taxon>
        <taxon>Fusobacteriaceae</taxon>
        <taxon>Fusobacterium</taxon>
    </lineage>
</organism>
<evidence type="ECO:0000313" key="1">
    <source>
        <dbReference type="EMBL" id="PHH98811.1"/>
    </source>
</evidence>
<dbReference type="RefSeq" id="WP_099002522.1">
    <property type="nucleotide sequence ID" value="NZ_CP077158.1"/>
</dbReference>
<proteinExistence type="predicted"/>
<dbReference type="Proteomes" id="UP000223525">
    <property type="component" value="Unassembled WGS sequence"/>
</dbReference>
<reference evidence="1 2" key="1">
    <citation type="submission" date="2017-06" db="EMBL/GenBank/DDBJ databases">
        <title>Draft genome sequence of Fusobacterium nucleatum subsp. polymorphum KCOM 1248 (=ChDC F113).</title>
        <authorList>
            <person name="Kook J.-K."/>
            <person name="Park S.-N."/>
            <person name="Lim Y.K."/>
            <person name="Roh H."/>
        </authorList>
    </citation>
    <scope>NUCLEOTIDE SEQUENCE [LARGE SCALE GENOMIC DNA]</scope>
    <source>
        <strain evidence="2">KCOM 1248 (ChDC F113)</strain>
    </source>
</reference>
<dbReference type="EMBL" id="NIRK01000001">
    <property type="protein sequence ID" value="PHH98811.1"/>
    <property type="molecule type" value="Genomic_DNA"/>
</dbReference>
<name>A0A2C6B4N6_FUSNP</name>
<dbReference type="InterPro" id="IPR011202">
    <property type="entry name" value="UCP014677"/>
</dbReference>
<evidence type="ECO:0000313" key="2">
    <source>
        <dbReference type="Proteomes" id="UP000223525"/>
    </source>
</evidence>
<gene>
    <name evidence="1" type="ORF">CA836_03100</name>
</gene>
<dbReference type="AlphaFoldDB" id="A0A2C6B4N6"/>
<protein>
    <submittedName>
        <fullName evidence="1">Uncharacterized protein</fullName>
    </submittedName>
</protein>
<dbReference type="InterPro" id="IPR029035">
    <property type="entry name" value="DHS-like_NAD/FAD-binding_dom"/>
</dbReference>
<sequence>MGILDELVKKNEFPIIFIGSGISKRYLKNYPSWLELLEKIWKEIEKYEGEEKRNFYSELNFISEKLEREKIEDKDFHVNIKIASSIEKRIKDLYYDNRFEIKNLTQEETYKNKINPFKKYLANIFSNNELISSNSEELKEFKNMLKKSRVILTTNYDTFIEDNFGENEREILKKYIGQKGLFQGGSGYCELYKIHGSIEEPNSIVITEEDYKEYDKNSILITSKIVSSLLNSPIIFIGYSLTDLNIKNIIKNFSNSLDEKEKSLLSKRIIIINWKKDEENIIEEIITDSSLNCTYTVIKTDNYLEVFKKIGKINQGATPAEISKFEHIIKELIVQRGKKGELEQVFVNLVTKEELDDIKNIGDSNIAIAVGNKAILVKSPSVLDYLEDYFKEEDNIEIEIQLRFLAQQSNSIAFPALRYLTENNIDNSNLLDNEKSKLRERIKKLKKYNIKNSSYKILLKYNSIIEIKEDAESRKSKREIKITLEEIEEALINYNIDNFKKSDLKEYILDRLQKMKKDNNVEIFTSFRKLLINYDLKFNEK</sequence>
<dbReference type="SUPFAM" id="SSF52467">
    <property type="entry name" value="DHS-like NAD/FAD-binding domain"/>
    <property type="match status" value="1"/>
</dbReference>
<dbReference type="PIRSF" id="PIRSF014677">
    <property type="entry name" value="UCP014677"/>
    <property type="match status" value="1"/>
</dbReference>
<accession>A0A2C6B4N6</accession>